<dbReference type="SUPFAM" id="SSF57850">
    <property type="entry name" value="RING/U-box"/>
    <property type="match status" value="3"/>
</dbReference>
<dbReference type="InterPro" id="IPR056247">
    <property type="entry name" value="KH_DEAH11/12_2nd"/>
</dbReference>
<dbReference type="SMART" id="SM00847">
    <property type="entry name" value="HA2"/>
    <property type="match status" value="1"/>
</dbReference>
<evidence type="ECO:0000256" key="2">
    <source>
        <dbReference type="ARBA" id="ARBA00022679"/>
    </source>
</evidence>
<reference evidence="18" key="1">
    <citation type="journal article" date="2025" name="Foods">
        <title>Unveiling the Microbial Signatures of Arabica Coffee Cherries: Insights into Ripeness Specific Diversity, Functional Traits, and Implications for Quality and Safety.</title>
        <authorList>
            <consortium name="RefSeq"/>
            <person name="Tenea G.N."/>
            <person name="Cifuentes V."/>
            <person name="Reyes P."/>
            <person name="Cevallos-Vallejos M."/>
        </authorList>
    </citation>
    <scope>NUCLEOTIDE SEQUENCE [LARGE SCALE GENOMIC DNA]</scope>
</reference>
<comment type="catalytic activity">
    <reaction evidence="12">
        <text>ATP + H2O = ADP + phosphate + H(+)</text>
        <dbReference type="Rhea" id="RHEA:13065"/>
        <dbReference type="ChEBI" id="CHEBI:15377"/>
        <dbReference type="ChEBI" id="CHEBI:15378"/>
        <dbReference type="ChEBI" id="CHEBI:30616"/>
        <dbReference type="ChEBI" id="CHEBI:43474"/>
        <dbReference type="ChEBI" id="CHEBI:456216"/>
        <dbReference type="EC" id="3.6.4.13"/>
    </reaction>
</comment>
<dbReference type="PROSITE" id="PS00028">
    <property type="entry name" value="ZINC_FINGER_C2H2_1"/>
    <property type="match status" value="1"/>
</dbReference>
<reference evidence="19" key="2">
    <citation type="submission" date="2025-08" db="UniProtKB">
        <authorList>
            <consortium name="RefSeq"/>
        </authorList>
    </citation>
    <scope>IDENTIFICATION</scope>
    <source>
        <tissue evidence="19">Leaves</tissue>
    </source>
</reference>
<dbReference type="Pfam" id="PF24641">
    <property type="entry name" value="KH_DEAH11_2nd"/>
    <property type="match status" value="1"/>
</dbReference>
<dbReference type="CDD" id="cd20335">
    <property type="entry name" value="BRcat_RBR"/>
    <property type="match status" value="1"/>
</dbReference>
<dbReference type="PROSITE" id="PS00690">
    <property type="entry name" value="DEAH_ATP_HELICASE"/>
    <property type="match status" value="1"/>
</dbReference>
<dbReference type="GO" id="GO:0016740">
    <property type="term" value="F:transferase activity"/>
    <property type="evidence" value="ECO:0007669"/>
    <property type="project" value="UniProtKB-KW"/>
</dbReference>
<evidence type="ECO:0000256" key="12">
    <source>
        <dbReference type="ARBA" id="ARBA00047984"/>
    </source>
</evidence>
<dbReference type="GO" id="GO:0005524">
    <property type="term" value="F:ATP binding"/>
    <property type="evidence" value="ECO:0007669"/>
    <property type="project" value="UniProtKB-KW"/>
</dbReference>
<dbReference type="InterPro" id="IPR056246">
    <property type="entry name" value="KH_DEAH11/12_1st"/>
</dbReference>
<dbReference type="CDD" id="cd18791">
    <property type="entry name" value="SF2_C_RHA"/>
    <property type="match status" value="1"/>
</dbReference>
<keyword evidence="2" id="KW-0808">Transferase</keyword>
<dbReference type="Pfam" id="PF00271">
    <property type="entry name" value="Helicase_C"/>
    <property type="match status" value="1"/>
</dbReference>
<dbReference type="InterPro" id="IPR027417">
    <property type="entry name" value="P-loop_NTPase"/>
</dbReference>
<accession>A0A6P6T822</accession>
<dbReference type="InterPro" id="IPR056245">
    <property type="entry name" value="KH_DEAH11/12"/>
</dbReference>
<evidence type="ECO:0000256" key="3">
    <source>
        <dbReference type="ARBA" id="ARBA00022723"/>
    </source>
</evidence>
<dbReference type="InterPro" id="IPR017907">
    <property type="entry name" value="Znf_RING_CS"/>
</dbReference>
<dbReference type="Pfam" id="PF26200">
    <property type="entry name" value="Rcat_RNF216"/>
    <property type="match status" value="1"/>
</dbReference>
<keyword evidence="13" id="KW-0175">Coiled coil</keyword>
<feature type="domain" description="RING-type" evidence="17">
    <location>
        <begin position="1547"/>
        <end position="1752"/>
    </location>
</feature>
<dbReference type="SMART" id="SM00490">
    <property type="entry name" value="HELICc"/>
    <property type="match status" value="1"/>
</dbReference>
<evidence type="ECO:0000256" key="9">
    <source>
        <dbReference type="ARBA" id="ARBA00022806"/>
    </source>
</evidence>
<dbReference type="PANTHER" id="PTHR18934:SF81">
    <property type="entry name" value="ATP-DEPENDENT RNA HELICASE DEAH11, CHLOROPLASTIC-RELATED"/>
    <property type="match status" value="1"/>
</dbReference>
<dbReference type="GO" id="GO:0008270">
    <property type="term" value="F:zinc ion binding"/>
    <property type="evidence" value="ECO:0007669"/>
    <property type="project" value="UniProtKB-KW"/>
</dbReference>
<evidence type="ECO:0000256" key="6">
    <source>
        <dbReference type="ARBA" id="ARBA00022771"/>
    </source>
</evidence>
<dbReference type="Pfam" id="PF24471">
    <property type="entry name" value="KH_DEAH11"/>
    <property type="match status" value="1"/>
</dbReference>
<dbReference type="CDD" id="cd22585">
    <property type="entry name" value="Rcat_RBR_DEAH12-like"/>
    <property type="match status" value="1"/>
</dbReference>
<dbReference type="SMART" id="SM00487">
    <property type="entry name" value="DEXDc"/>
    <property type="match status" value="1"/>
</dbReference>
<evidence type="ECO:0000256" key="8">
    <source>
        <dbReference type="ARBA" id="ARBA00022801"/>
    </source>
</evidence>
<dbReference type="InterPro" id="IPR042035">
    <property type="entry name" value="DEAH_win-hel_dom"/>
</dbReference>
<evidence type="ECO:0000313" key="19">
    <source>
        <dbReference type="RefSeq" id="XP_027074092.2"/>
    </source>
</evidence>
<dbReference type="InterPro" id="IPR056244">
    <property type="entry name" value="RRM_DEAH11/12"/>
</dbReference>
<dbReference type="GO" id="GO:0003724">
    <property type="term" value="F:RNA helicase activity"/>
    <property type="evidence" value="ECO:0007669"/>
    <property type="project" value="UniProtKB-EC"/>
</dbReference>
<keyword evidence="18" id="KW-1185">Reference proteome</keyword>
<dbReference type="Pfam" id="PF01485">
    <property type="entry name" value="IBR"/>
    <property type="match status" value="1"/>
</dbReference>
<keyword evidence="8" id="KW-0378">Hydrolase</keyword>
<dbReference type="OrthoDB" id="10009520at2759"/>
<dbReference type="SMART" id="SM00647">
    <property type="entry name" value="IBR"/>
    <property type="match status" value="2"/>
</dbReference>
<dbReference type="Gene3D" id="3.40.50.300">
    <property type="entry name" value="P-loop containing nucleotide triphosphate hydrolases"/>
    <property type="match status" value="2"/>
</dbReference>
<dbReference type="RefSeq" id="XP_027074092.2">
    <property type="nucleotide sequence ID" value="XM_027218291.2"/>
</dbReference>
<dbReference type="SUPFAM" id="SSF52540">
    <property type="entry name" value="P-loop containing nucleoside triphosphate hydrolases"/>
    <property type="match status" value="1"/>
</dbReference>
<dbReference type="PROSITE" id="PS51873">
    <property type="entry name" value="TRIAD"/>
    <property type="match status" value="1"/>
</dbReference>
<keyword evidence="5" id="KW-0547">Nucleotide-binding</keyword>
<evidence type="ECO:0000256" key="11">
    <source>
        <dbReference type="ARBA" id="ARBA00022840"/>
    </source>
</evidence>
<keyword evidence="11" id="KW-0067">ATP-binding</keyword>
<dbReference type="Pfam" id="PF07717">
    <property type="entry name" value="OB_NTP_bind"/>
    <property type="match status" value="1"/>
</dbReference>
<dbReference type="GO" id="GO:0016787">
    <property type="term" value="F:hydrolase activity"/>
    <property type="evidence" value="ECO:0007669"/>
    <property type="project" value="UniProtKB-KW"/>
</dbReference>
<feature type="domain" description="Helicase ATP-binding" evidence="15">
    <location>
        <begin position="291"/>
        <end position="455"/>
    </location>
</feature>
<proteinExistence type="predicted"/>
<dbReference type="PANTHER" id="PTHR18934">
    <property type="entry name" value="ATP-DEPENDENT RNA HELICASE"/>
    <property type="match status" value="1"/>
</dbReference>
<dbReference type="Gene3D" id="3.30.40.10">
    <property type="entry name" value="Zinc/RING finger domain, C3HC4 (zinc finger)"/>
    <property type="match status" value="1"/>
</dbReference>
<gene>
    <name evidence="19" type="primary">LOC113698465</name>
</gene>
<dbReference type="Pfam" id="PF00270">
    <property type="entry name" value="DEAD"/>
    <property type="match status" value="1"/>
</dbReference>
<dbReference type="InterPro" id="IPR007502">
    <property type="entry name" value="Helicase-assoc_dom"/>
</dbReference>
<dbReference type="InterPro" id="IPR013087">
    <property type="entry name" value="Znf_C2H2_type"/>
</dbReference>
<keyword evidence="10" id="KW-0862">Zinc</keyword>
<dbReference type="Pfam" id="PF24475">
    <property type="entry name" value="RBD_DEAH11"/>
    <property type="match status" value="1"/>
</dbReference>
<dbReference type="InterPro" id="IPR014001">
    <property type="entry name" value="Helicase_ATP-bd"/>
</dbReference>
<evidence type="ECO:0000313" key="18">
    <source>
        <dbReference type="Proteomes" id="UP001652660"/>
    </source>
</evidence>
<sequence>MQRPSSASSCGHRCYPPASYDRCGQVPFNHHQVRQPWKPQLSPNYRRDRPPGPPMVPSFRHHNFVIQLRLNSTEKRPEKLETEGLVSKLTCKPESYRVSNTGPVIGSLYYQQWVEALETMVQLWEIRLNNGHSLTPRLIQNVVVSSDKDELKDQLKTLFLSRLRALMEDESVNKWEKKLEMVLNERKEVNLNLKKRKQLREFHELKKKRDGLEKEGDLIAKRIEEFKRGIQCMVDYLEGKGVDEVEAVGVKVGLFMFGREFDWGKLHCLMMRECRRLDEGLPLFAFRGEIFQQIHCQQITVLIGETGSGKSTQLVQFLADSGVAGKGSIVCTQPRKLAAVSLAQRVKEESRGCYEDHSVISYPSYSSSQNYNSKVIFTTDHSLLQHYMRDKNLSRISCIIIDEAHERSLNTDLLLAMIKKLLHQRLDLRLVIMSATADAEQLANYFFGCGTFHVAGRNFPVDIRYVPCESEGKSDSSMVAPYISDVVKMVYEIHKMDKEGTVLAFLTSQMEVEWACENFRSPSAIALPLHGKLTFEEQNQVFANYPGKRKVIFATNVAETSLTIPGVKYVVDSGMVKESKFEPGTGTNVLRVCRVSQSSANQRAGRAGRTEPGTCYRLYSESDFEIMPPHQEPEIRRVHLGVAVLRILALGIKNVQDFDFVDAPSPKAIEMALRNLIQLGAVTQRNILYELTPEGYDLVRLGIEPRLGKIILKCFHNRLGREGIVLAAVMANSSSIFCRVGSEESKLKSDRLKVQFCHQSGDLFTLLAVYKDWDAVPPVRKNIWCWENSINAKSMRRCQEAVQELESCLQNELSIIIPSYWRWNPQIHTEHDETLKSIILSAFVENVAMYSGYDHLGYEVALTRKHIPLHPSCSLLVFDQRPSWVVFGEILSASYQYLVCVTAFDFKSLAAVCPPPSFDFSKMESEKLHIRVLTGFGSLLLKRFCGKANSCLHRLVSCIRTECVDERIGVEVKVNENEVWLHASSKDMDKVSGFVNDALQYEGRLLQNECLEKRLYSGRPAVSPSVALFGAGGEIKHLELEKSCLTVDIFHSDMNCVNDKELLMFLEKSTSGTICAVHKFSAIGQESEEQEKWGRITFLSPDTAKRATQLNLVELCGGLLKVIPSRSTYGSDKKLPFPDLRAKVCWPRRYSKGIAIVKCEQEDIEALVNDFSDIIIGGRYARCEPSAKYMDSVVITGLDREISEDEIFEVLYTVTNRKIRDIFLLRGNTVEGPSPAACEEALLREISVFMPKTNPLGSCVRVQVSQPEPKDTYMRATIMFNGSLHLEAARALDEIDGKALPGCFSWQKMKCQHMFHSSIWCPASVYLVIRSQLDHLVKSFRCRKGVECNMEVNENGSCRVKISATATKTVAELRRPLEGLMKGNNIDDAAITPTVLQLLFSRDGLNVLNTIQRETGTYILFDKQALSLRVFGTTAKIEVAKKRLVKSLLRLHENKQLEVHLRGAVLPPDLMKRVVQKFGPDLHSLKEMFPGAEFSLNTKRHCICLKGVEDLKEGQGLGGTKDLKQKVEERIYQIARTSGSPNQNGNEEATCPICLCEVEDSYKLELCRHEFCRSCLVEQCDSAIKSQDSFPIRCARKGCGASVLLTDLRSLLLGEKFEELFRASLAAFVVGSGGVYRFCPSPDCPSVYRVTESGAPFVCDACYVETCTRCHLEYHPFLSCEKYKEFKVDPDSSLKEWCAGKENVKKCPVCRFTIEKVDGCNHIECRCGKHVCWVCLEFFGSADDCYNHLRSIHLAII</sequence>
<dbReference type="GO" id="GO:0009507">
    <property type="term" value="C:chloroplast"/>
    <property type="evidence" value="ECO:0007669"/>
    <property type="project" value="UniProtKB-SubCell"/>
</dbReference>
<keyword evidence="6" id="KW-0863">Zinc-finger</keyword>
<dbReference type="PROSITE" id="PS51192">
    <property type="entry name" value="HELICASE_ATP_BIND_1"/>
    <property type="match status" value="1"/>
</dbReference>
<dbReference type="CDD" id="cd17917">
    <property type="entry name" value="DEXHc_RHA-like"/>
    <property type="match status" value="1"/>
</dbReference>
<dbReference type="Gene3D" id="1.10.10.2130">
    <property type="entry name" value="DEAH helicase family, winged-helix domain"/>
    <property type="match status" value="1"/>
</dbReference>
<dbReference type="Pfam" id="PF24637">
    <property type="entry name" value="RRM_DEAH11"/>
    <property type="match status" value="1"/>
</dbReference>
<evidence type="ECO:0000259" key="17">
    <source>
        <dbReference type="PROSITE" id="PS51873"/>
    </source>
</evidence>
<dbReference type="Gene3D" id="1.20.120.1750">
    <property type="match status" value="1"/>
</dbReference>
<dbReference type="InterPro" id="IPR011545">
    <property type="entry name" value="DEAD/DEAH_box_helicase_dom"/>
</dbReference>
<dbReference type="GO" id="GO:0003723">
    <property type="term" value="F:RNA binding"/>
    <property type="evidence" value="ECO:0007669"/>
    <property type="project" value="TreeGrafter"/>
</dbReference>
<dbReference type="Pfam" id="PF21010">
    <property type="entry name" value="HA2_C"/>
    <property type="match status" value="1"/>
</dbReference>
<dbReference type="Proteomes" id="UP001652660">
    <property type="component" value="Chromosome 7e"/>
</dbReference>
<evidence type="ECO:0000256" key="13">
    <source>
        <dbReference type="SAM" id="Coils"/>
    </source>
</evidence>
<evidence type="ECO:0000256" key="10">
    <source>
        <dbReference type="ARBA" id="ARBA00022833"/>
    </source>
</evidence>
<evidence type="ECO:0000256" key="5">
    <source>
        <dbReference type="ARBA" id="ARBA00022741"/>
    </source>
</evidence>
<keyword evidence="4" id="KW-0677">Repeat</keyword>
<keyword evidence="9 19" id="KW-0347">Helicase</keyword>
<evidence type="ECO:0000259" key="16">
    <source>
        <dbReference type="PROSITE" id="PS51194"/>
    </source>
</evidence>
<dbReference type="InterPro" id="IPR001650">
    <property type="entry name" value="Helicase_C-like"/>
</dbReference>
<dbReference type="EC" id="3.6.4.13" evidence="1"/>
<dbReference type="Pfam" id="PF24638">
    <property type="entry name" value="KH_DEAH11_1st"/>
    <property type="match status" value="1"/>
</dbReference>
<dbReference type="PROSITE" id="PS00518">
    <property type="entry name" value="ZF_RING_1"/>
    <property type="match status" value="1"/>
</dbReference>
<evidence type="ECO:0000256" key="4">
    <source>
        <dbReference type="ARBA" id="ARBA00022737"/>
    </source>
</evidence>
<name>A0A6P6T822_COFAR</name>
<dbReference type="InterPro" id="IPR056248">
    <property type="entry name" value="RBD_DEAH11/12"/>
</dbReference>
<protein>
    <recommendedName>
        <fullName evidence="1">RNA helicase</fullName>
        <ecNumber evidence="1">3.6.4.13</ecNumber>
    </recommendedName>
</protein>
<evidence type="ECO:0000259" key="15">
    <source>
        <dbReference type="PROSITE" id="PS51192"/>
    </source>
</evidence>
<dbReference type="InterPro" id="IPR013083">
    <property type="entry name" value="Znf_RING/FYVE/PHD"/>
</dbReference>
<feature type="coiled-coil region" evidence="13">
    <location>
        <begin position="172"/>
        <end position="215"/>
    </location>
</feature>
<dbReference type="InterPro" id="IPR044066">
    <property type="entry name" value="TRIAD_supradom"/>
</dbReference>
<organism evidence="18 19">
    <name type="scientific">Coffea arabica</name>
    <name type="common">Arabian coffee</name>
    <dbReference type="NCBI Taxonomy" id="13443"/>
    <lineage>
        <taxon>Eukaryota</taxon>
        <taxon>Viridiplantae</taxon>
        <taxon>Streptophyta</taxon>
        <taxon>Embryophyta</taxon>
        <taxon>Tracheophyta</taxon>
        <taxon>Spermatophyta</taxon>
        <taxon>Magnoliopsida</taxon>
        <taxon>eudicotyledons</taxon>
        <taxon>Gunneridae</taxon>
        <taxon>Pentapetalae</taxon>
        <taxon>asterids</taxon>
        <taxon>lamiids</taxon>
        <taxon>Gentianales</taxon>
        <taxon>Rubiaceae</taxon>
        <taxon>Ixoroideae</taxon>
        <taxon>Gardenieae complex</taxon>
        <taxon>Bertiereae - Coffeeae clade</taxon>
        <taxon>Coffeeae</taxon>
        <taxon>Coffea</taxon>
    </lineage>
</organism>
<dbReference type="InterPro" id="IPR002867">
    <property type="entry name" value="IBR_dom"/>
</dbReference>
<dbReference type="PROSITE" id="PS51194">
    <property type="entry name" value="HELICASE_CTER"/>
    <property type="match status" value="1"/>
</dbReference>
<keyword evidence="7" id="KW-0833">Ubl conjugation pathway</keyword>
<dbReference type="GeneID" id="113698465"/>
<evidence type="ECO:0000256" key="7">
    <source>
        <dbReference type="ARBA" id="ARBA00022786"/>
    </source>
</evidence>
<feature type="region of interest" description="Disordered" evidence="14">
    <location>
        <begin position="34"/>
        <end position="57"/>
    </location>
</feature>
<feature type="domain" description="Helicase C-terminal" evidence="16">
    <location>
        <begin position="485"/>
        <end position="651"/>
    </location>
</feature>
<dbReference type="InterPro" id="IPR011709">
    <property type="entry name" value="DEAD-box_helicase_OB_fold"/>
</dbReference>
<dbReference type="InterPro" id="IPR002464">
    <property type="entry name" value="DNA/RNA_helicase_DEAH_CS"/>
</dbReference>
<keyword evidence="3" id="KW-0479">Metal-binding</keyword>
<evidence type="ECO:0000256" key="14">
    <source>
        <dbReference type="SAM" id="MobiDB-lite"/>
    </source>
</evidence>
<evidence type="ECO:0000256" key="1">
    <source>
        <dbReference type="ARBA" id="ARBA00012552"/>
    </source>
</evidence>